<dbReference type="KEGG" id="crq:GCK72_025035"/>
<proteinExistence type="predicted"/>
<dbReference type="OrthoDB" id="5800970at2759"/>
<keyword evidence="2" id="KW-1185">Reference proteome</keyword>
<dbReference type="FunCoup" id="E3MRT4">
    <property type="interactions" value="1764"/>
</dbReference>
<dbReference type="eggNOG" id="ENOG502TJ0R">
    <property type="taxonomic scope" value="Eukaryota"/>
</dbReference>
<dbReference type="HOGENOM" id="CLU_2742358_0_0_1"/>
<reference evidence="1" key="1">
    <citation type="submission" date="2007-07" db="EMBL/GenBank/DDBJ databases">
        <title>PCAP assembly of the Caenorhabditis remanei genome.</title>
        <authorList>
            <consortium name="The Caenorhabditis remanei Sequencing Consortium"/>
            <person name="Wilson R.K."/>
        </authorList>
    </citation>
    <scope>NUCLEOTIDE SEQUENCE [LARGE SCALE GENOMIC DNA]</scope>
    <source>
        <strain evidence="1">PB4641</strain>
    </source>
</reference>
<name>E3MRT4_CAERE</name>
<dbReference type="Proteomes" id="UP000008281">
    <property type="component" value="Unassembled WGS sequence"/>
</dbReference>
<gene>
    <name evidence="1" type="ORF">CRE_14802</name>
</gene>
<sequence length="72" mass="8260">MQFLSLFFVLLLIASVSAQWNNNFWWYNQQPTQAPAFNWFGNSAGSQSDEKGNTWHGSDNAKLMLFAKSSWP</sequence>
<dbReference type="CTD" id="9798888"/>
<accession>E3MRT4</accession>
<protein>
    <submittedName>
        <fullName evidence="1">Uncharacterized protein</fullName>
    </submittedName>
</protein>
<dbReference type="EMBL" id="DS268470">
    <property type="protein sequence ID" value="EFP07996.1"/>
    <property type="molecule type" value="Genomic_DNA"/>
</dbReference>
<dbReference type="OMA" id="FAKSSWP"/>
<evidence type="ECO:0000313" key="1">
    <source>
        <dbReference type="EMBL" id="EFP07996.1"/>
    </source>
</evidence>
<evidence type="ECO:0000313" key="2">
    <source>
        <dbReference type="Proteomes" id="UP000008281"/>
    </source>
</evidence>
<dbReference type="AlphaFoldDB" id="E3MRT4"/>
<organism evidence="2">
    <name type="scientific">Caenorhabditis remanei</name>
    <name type="common">Caenorhabditis vulgaris</name>
    <dbReference type="NCBI Taxonomy" id="31234"/>
    <lineage>
        <taxon>Eukaryota</taxon>
        <taxon>Metazoa</taxon>
        <taxon>Ecdysozoa</taxon>
        <taxon>Nematoda</taxon>
        <taxon>Chromadorea</taxon>
        <taxon>Rhabditida</taxon>
        <taxon>Rhabditina</taxon>
        <taxon>Rhabditomorpha</taxon>
        <taxon>Rhabditoidea</taxon>
        <taxon>Rhabditidae</taxon>
        <taxon>Peloderinae</taxon>
        <taxon>Caenorhabditis</taxon>
    </lineage>
</organism>
<dbReference type="RefSeq" id="XP_003101115.2">
    <property type="nucleotide sequence ID" value="XM_003101067.2"/>
</dbReference>
<dbReference type="STRING" id="31234.E3MRT4"/>
<dbReference type="GeneID" id="9798888"/>